<dbReference type="SUPFAM" id="SSF46689">
    <property type="entry name" value="Homeodomain-like"/>
    <property type="match status" value="1"/>
</dbReference>
<dbReference type="EMBL" id="CAIZ01000064">
    <property type="protein sequence ID" value="CCH69343.1"/>
    <property type="molecule type" value="Genomic_DNA"/>
</dbReference>
<dbReference type="SUPFAM" id="SSF53098">
    <property type="entry name" value="Ribonuclease H-like"/>
    <property type="match status" value="1"/>
</dbReference>
<dbReference type="GO" id="GO:0015074">
    <property type="term" value="P:DNA integration"/>
    <property type="evidence" value="ECO:0007669"/>
    <property type="project" value="InterPro"/>
</dbReference>
<dbReference type="EMBL" id="CAIZ01000080">
    <property type="protein sequence ID" value="CCH69455.1"/>
    <property type="molecule type" value="Genomic_DNA"/>
</dbReference>
<dbReference type="Proteomes" id="UP000013167">
    <property type="component" value="Unassembled WGS sequence"/>
</dbReference>
<reference evidence="4 5" key="2">
    <citation type="journal article" date="2013" name="ISME J.">
        <title>A metabolic model for members of the genus Tetrasphaera involved in enhanced biological phosphorus removal.</title>
        <authorList>
            <person name="Kristiansen R."/>
            <person name="Nguyen H.T.T."/>
            <person name="Saunders A.M."/>
            <person name="Nielsen J.L."/>
            <person name="Wimmer R."/>
            <person name="Le V.Q."/>
            <person name="McIlroy S.J."/>
            <person name="Petrovski S."/>
            <person name="Seviour R.J."/>
            <person name="Calteau A."/>
            <person name="Nielsen K.L."/>
            <person name="Nielsen P.H."/>
        </authorList>
    </citation>
    <scope>NUCLEOTIDE SEQUENCE [LARGE SCALE GENOMIC DNA]</scope>
    <source>
        <strain evidence="4 5">Lp2</strain>
    </source>
</reference>
<protein>
    <submittedName>
        <fullName evidence="4">Integrase family protein</fullName>
    </submittedName>
</protein>
<dbReference type="InterPro" id="IPR050900">
    <property type="entry name" value="Transposase_IS3/IS150/IS904"/>
</dbReference>
<comment type="caution">
    <text evidence="4">The sequence shown here is derived from an EMBL/GenBank/DDBJ whole genome shotgun (WGS) entry which is preliminary data.</text>
</comment>
<dbReference type="PANTHER" id="PTHR46889">
    <property type="entry name" value="TRANSPOSASE INSF FOR INSERTION SEQUENCE IS3B-RELATED"/>
    <property type="match status" value="1"/>
</dbReference>
<dbReference type="HOGENOM" id="CLU_027402_10_0_11"/>
<dbReference type="PANTHER" id="PTHR46889:SF4">
    <property type="entry name" value="TRANSPOSASE INSO FOR INSERTION SEQUENCE ELEMENT IS911B-RELATED"/>
    <property type="match status" value="1"/>
</dbReference>
<dbReference type="InterPro" id="IPR036397">
    <property type="entry name" value="RNaseH_sf"/>
</dbReference>
<dbReference type="InterPro" id="IPR001584">
    <property type="entry name" value="Integrase_cat-core"/>
</dbReference>
<evidence type="ECO:0000313" key="5">
    <source>
        <dbReference type="Proteomes" id="UP000013167"/>
    </source>
</evidence>
<dbReference type="STRING" id="1193181.BN10_1560001"/>
<gene>
    <name evidence="2" type="ORF">BN10_1560001</name>
    <name evidence="3" type="ORF">BN10_1700001</name>
    <name evidence="4" type="ORF">BN10_540003</name>
</gene>
<dbReference type="InterPro" id="IPR012337">
    <property type="entry name" value="RNaseH-like_sf"/>
</dbReference>
<sequence length="332" mass="37673">MEEERGGPFGPFTDLEVVRVSEGMPTARFTQLVGIPERTYRRWQAKARAGHPPKGPWPAPARDAHREVVTSLAGQHPAWGHRKVWAMARHAGHRLSQSTVLRVLAEEGLLLSASYQRERRQLAAARKAAFAAPPTGPNMVWQFDFSEYETTTGGTWRVAGVADYWSKYEFGWHWSPTANKHDAIEAVELALAEAERLLPDGQSLIEYLTDPDTGEIVPITLVTDNGGPFRSFVFESFITKRPELRHVRTRVRSPGQNGVRERAFQSLKYERLYREQIDDALDLVREAETFRIEFNTHRPHEALAWNRPREVHLGLADPATPNFPEPENLPTS</sequence>
<accession>N0E525</accession>
<evidence type="ECO:0000313" key="3">
    <source>
        <dbReference type="EMBL" id="CCH69455.1"/>
    </source>
</evidence>
<evidence type="ECO:0000313" key="2">
    <source>
        <dbReference type="EMBL" id="CCH69343.1"/>
    </source>
</evidence>
<dbReference type="eggNOG" id="COG2801">
    <property type="taxonomic scope" value="Bacteria"/>
</dbReference>
<dbReference type="InterPro" id="IPR009057">
    <property type="entry name" value="Homeodomain-like_sf"/>
</dbReference>
<evidence type="ECO:0000313" key="4">
    <source>
        <dbReference type="EMBL" id="CCH70224.1"/>
    </source>
</evidence>
<keyword evidence="5" id="KW-1185">Reference proteome</keyword>
<dbReference type="Pfam" id="PF13683">
    <property type="entry name" value="rve_3"/>
    <property type="match status" value="1"/>
</dbReference>
<proteinExistence type="predicted"/>
<dbReference type="EMBL" id="CAIZ01000124">
    <property type="protein sequence ID" value="CCH70224.1"/>
    <property type="molecule type" value="Genomic_DNA"/>
</dbReference>
<feature type="domain" description="Integrase catalytic" evidence="1">
    <location>
        <begin position="133"/>
        <end position="316"/>
    </location>
</feature>
<evidence type="ECO:0000259" key="1">
    <source>
        <dbReference type="PROSITE" id="PS50994"/>
    </source>
</evidence>
<dbReference type="PROSITE" id="PS50994">
    <property type="entry name" value="INTEGRASE"/>
    <property type="match status" value="1"/>
</dbReference>
<dbReference type="AlphaFoldDB" id="N0E525"/>
<dbReference type="GO" id="GO:0003676">
    <property type="term" value="F:nucleic acid binding"/>
    <property type="evidence" value="ECO:0007669"/>
    <property type="project" value="InterPro"/>
</dbReference>
<organism evidence="4 5">
    <name type="scientific">Phycicoccus elongatus Lp2</name>
    <dbReference type="NCBI Taxonomy" id="1193181"/>
    <lineage>
        <taxon>Bacteria</taxon>
        <taxon>Bacillati</taxon>
        <taxon>Actinomycetota</taxon>
        <taxon>Actinomycetes</taxon>
        <taxon>Micrococcales</taxon>
        <taxon>Intrasporangiaceae</taxon>
        <taxon>Phycicoccus</taxon>
    </lineage>
</organism>
<dbReference type="Gene3D" id="3.30.420.10">
    <property type="entry name" value="Ribonuclease H-like superfamily/Ribonuclease H"/>
    <property type="match status" value="1"/>
</dbReference>
<name>N0E525_9MICO</name>
<reference evidence="4" key="1">
    <citation type="submission" date="2012-05" db="EMBL/GenBank/DDBJ databases">
        <authorList>
            <person name="McIlroy S."/>
        </authorList>
    </citation>
    <scope>NUCLEOTIDE SEQUENCE</scope>
    <source>
        <strain evidence="4">Lp2</strain>
    </source>
</reference>